<evidence type="ECO:0000313" key="2">
    <source>
        <dbReference type="Proteomes" id="UP000266673"/>
    </source>
</evidence>
<dbReference type="EMBL" id="QKWP01002394">
    <property type="protein sequence ID" value="RIB03488.1"/>
    <property type="molecule type" value="Genomic_DNA"/>
</dbReference>
<name>A0A397U2W2_9GLOM</name>
<sequence length="240" mass="26758">MALKSPELNDILFKEQKEIIEDLKKTIELINEQLKINSKALALAAIAYFTGGASAGAGDSPVSAVTNLITGQGIPSPPFPYQIRLSATSSLNLSFNTPQQVAGKTSLPEGVIIGYTFLELLSLLLNRQIFKAYADYTLRKKDKWQAQRDFFHLESGWALKSKQKSEGDVDKSKRFTAASMLECLKSKVEEGELDKDEIPKLQTIQGWIARYSAQHHQKIAEKSIEISSNNYPELDKQYST</sequence>
<dbReference type="Proteomes" id="UP000266673">
    <property type="component" value="Unassembled WGS sequence"/>
</dbReference>
<proteinExistence type="predicted"/>
<dbReference type="AlphaFoldDB" id="A0A397U2W2"/>
<keyword evidence="2" id="KW-1185">Reference proteome</keyword>
<dbReference type="OrthoDB" id="2407788at2759"/>
<comment type="caution">
    <text evidence="1">The sequence shown here is derived from an EMBL/GenBank/DDBJ whole genome shotgun (WGS) entry which is preliminary data.</text>
</comment>
<organism evidence="1 2">
    <name type="scientific">Gigaspora rosea</name>
    <dbReference type="NCBI Taxonomy" id="44941"/>
    <lineage>
        <taxon>Eukaryota</taxon>
        <taxon>Fungi</taxon>
        <taxon>Fungi incertae sedis</taxon>
        <taxon>Mucoromycota</taxon>
        <taxon>Glomeromycotina</taxon>
        <taxon>Glomeromycetes</taxon>
        <taxon>Diversisporales</taxon>
        <taxon>Gigasporaceae</taxon>
        <taxon>Gigaspora</taxon>
    </lineage>
</organism>
<reference evidence="1 2" key="1">
    <citation type="submission" date="2018-06" db="EMBL/GenBank/DDBJ databases">
        <title>Comparative genomics reveals the genomic features of Rhizophagus irregularis, R. cerebriforme, R. diaphanum and Gigaspora rosea, and their symbiotic lifestyle signature.</title>
        <authorList>
            <person name="Morin E."/>
            <person name="San Clemente H."/>
            <person name="Chen E.C.H."/>
            <person name="De La Providencia I."/>
            <person name="Hainaut M."/>
            <person name="Kuo A."/>
            <person name="Kohler A."/>
            <person name="Murat C."/>
            <person name="Tang N."/>
            <person name="Roy S."/>
            <person name="Loubradou J."/>
            <person name="Henrissat B."/>
            <person name="Grigoriev I.V."/>
            <person name="Corradi N."/>
            <person name="Roux C."/>
            <person name="Martin F.M."/>
        </authorList>
    </citation>
    <scope>NUCLEOTIDE SEQUENCE [LARGE SCALE GENOMIC DNA]</scope>
    <source>
        <strain evidence="1 2">DAOM 194757</strain>
    </source>
</reference>
<evidence type="ECO:0000313" key="1">
    <source>
        <dbReference type="EMBL" id="RIB03488.1"/>
    </source>
</evidence>
<gene>
    <name evidence="1" type="ORF">C2G38_2224882</name>
</gene>
<protein>
    <submittedName>
        <fullName evidence="1">Uncharacterized protein</fullName>
    </submittedName>
</protein>
<accession>A0A397U2W2</accession>